<dbReference type="InterPro" id="IPR021986">
    <property type="entry name" value="Spherulin4"/>
</dbReference>
<dbReference type="PANTHER" id="PTHR35040">
    <property type="match status" value="1"/>
</dbReference>
<keyword evidence="1" id="KW-0732">Signal</keyword>
<name>A0A8T0GK93_CERPU</name>
<dbReference type="PANTHER" id="PTHR35040:SF9">
    <property type="entry name" value="4-LIKE CELL SURFACE PROTEIN, PUTATIVE (AFU_ORTHOLOGUE AFUA_4G14080)-RELATED"/>
    <property type="match status" value="1"/>
</dbReference>
<feature type="signal peptide" evidence="1">
    <location>
        <begin position="1"/>
        <end position="22"/>
    </location>
</feature>
<dbReference type="EMBL" id="CM026431">
    <property type="protein sequence ID" value="KAG0559921.1"/>
    <property type="molecule type" value="Genomic_DNA"/>
</dbReference>
<reference evidence="2" key="1">
    <citation type="submission" date="2020-06" db="EMBL/GenBank/DDBJ databases">
        <title>WGS assembly of Ceratodon purpureus strain R40.</title>
        <authorList>
            <person name="Carey S.B."/>
            <person name="Jenkins J."/>
            <person name="Shu S."/>
            <person name="Lovell J.T."/>
            <person name="Sreedasyam A."/>
            <person name="Maumus F."/>
            <person name="Tiley G.P."/>
            <person name="Fernandez-Pozo N."/>
            <person name="Barry K."/>
            <person name="Chen C."/>
            <person name="Wang M."/>
            <person name="Lipzen A."/>
            <person name="Daum C."/>
            <person name="Saski C.A."/>
            <person name="Payton A.C."/>
            <person name="Mcbreen J.C."/>
            <person name="Conrad R.E."/>
            <person name="Kollar L.M."/>
            <person name="Olsson S."/>
            <person name="Huttunen S."/>
            <person name="Landis J.B."/>
            <person name="Wickett N.J."/>
            <person name="Johnson M.G."/>
            <person name="Rensing S.A."/>
            <person name="Grimwood J."/>
            <person name="Schmutz J."/>
            <person name="Mcdaniel S.F."/>
        </authorList>
    </citation>
    <scope>NUCLEOTIDE SEQUENCE</scope>
    <source>
        <strain evidence="2">R40</strain>
    </source>
</reference>
<feature type="chain" id="PRO_5035927615" evidence="1">
    <location>
        <begin position="23"/>
        <end position="503"/>
    </location>
</feature>
<evidence type="ECO:0000313" key="2">
    <source>
        <dbReference type="EMBL" id="KAG0559921.1"/>
    </source>
</evidence>
<comment type="caution">
    <text evidence="2">The sequence shown here is derived from an EMBL/GenBank/DDBJ whole genome shotgun (WGS) entry which is preliminary data.</text>
</comment>
<evidence type="ECO:0000256" key="1">
    <source>
        <dbReference type="SAM" id="SignalP"/>
    </source>
</evidence>
<keyword evidence="3" id="KW-1185">Reference proteome</keyword>
<evidence type="ECO:0000313" key="3">
    <source>
        <dbReference type="Proteomes" id="UP000822688"/>
    </source>
</evidence>
<dbReference type="Proteomes" id="UP000822688">
    <property type="component" value="Chromosome 10"/>
</dbReference>
<dbReference type="AlphaFoldDB" id="A0A8T0GK93"/>
<protein>
    <submittedName>
        <fullName evidence="2">Uncharacterized protein</fullName>
    </submittedName>
</protein>
<proteinExistence type="predicted"/>
<accession>A0A8T0GK93</accession>
<sequence>MERYTSFMVVVAVTLISNFASSGLCLKQDIFAPSYVYPCSGTTGCAWDVFKTGATLAIINPSSGPGTTCNSDYVTLVNTTVKSGTSTVKIVLGYVSTSYGARNSTLVQADINKYYSCYKVDGIFLDEGATACDSATITKYQSYNSLVKSKGGLGYTVLNWGTNGPECYLTGTTIDSYVTFEAYFSNYTSSGAPLPYMFSYPSTKFWVILHTAPANAATVNSAVALSKNRNVGHIYITDDIMPNPYDTAPQTTVWSAEKTAASSNSATDIYAPSYVYPCSGTPGCAWDVFKNGSTLAIINPNSGPGTTCNSDYVTLVNTTVKSGTSTVKIVLGYVSTSYGNRNSTLVQADINKYYSCYKVDGIFLDEGATACDSATLTKYQSYNSLVKSKGGLGYTVLNWGTNGPECYLTGTTIDSYVTFEDYFSNYTSNGAPLTYMTSYTATKFWVILHSAPSNATAVNSAVALSKTRNVGHIYITDDVMPNPYDSAPQTTVWQAEKSAAALP</sequence>
<gene>
    <name evidence="2" type="ORF">KC19_10G139500</name>
</gene>
<organism evidence="2 3">
    <name type="scientific">Ceratodon purpureus</name>
    <name type="common">Fire moss</name>
    <name type="synonym">Dicranum purpureum</name>
    <dbReference type="NCBI Taxonomy" id="3225"/>
    <lineage>
        <taxon>Eukaryota</taxon>
        <taxon>Viridiplantae</taxon>
        <taxon>Streptophyta</taxon>
        <taxon>Embryophyta</taxon>
        <taxon>Bryophyta</taxon>
        <taxon>Bryophytina</taxon>
        <taxon>Bryopsida</taxon>
        <taxon>Dicranidae</taxon>
        <taxon>Pseudoditrichales</taxon>
        <taxon>Ditrichaceae</taxon>
        <taxon>Ceratodon</taxon>
    </lineage>
</organism>
<dbReference type="Pfam" id="PF12138">
    <property type="entry name" value="Spherulin4"/>
    <property type="match status" value="2"/>
</dbReference>